<dbReference type="Proteomes" id="UP000579281">
    <property type="component" value="Unassembled WGS sequence"/>
</dbReference>
<evidence type="ECO:0000256" key="2">
    <source>
        <dbReference type="ARBA" id="ARBA00022801"/>
    </source>
</evidence>
<proteinExistence type="predicted"/>
<evidence type="ECO:0000313" key="5">
    <source>
        <dbReference type="Proteomes" id="UP000579281"/>
    </source>
</evidence>
<dbReference type="InterPro" id="IPR050992">
    <property type="entry name" value="CheZ_family_phosphatases"/>
</dbReference>
<dbReference type="InterPro" id="IPR028976">
    <property type="entry name" value="CheC-like_sf"/>
</dbReference>
<sequence>MGISIEELDSQQIDVLKEIGNIGAGNAATALAKMIDRKIDMNVPKVEILEFKEVAELLGGPEVPVCGIYFRVDGDISGSIMFLLTLKSSTTLTNMIMPTSGDMEIPDEIGQSALQEIGNILSGSYISSLSALTGLSIKISVPSLAIDMAGAILSVPIIQFGQVGDHVLLIETEFNEGNNEVKGFFFLIPDVDSFEILLKSLGVLQ</sequence>
<protein>
    <submittedName>
        <fullName evidence="4">Chemotaxis protein CheC</fullName>
    </submittedName>
</protein>
<keyword evidence="5" id="KW-1185">Reference proteome</keyword>
<dbReference type="EMBL" id="JACHEN010000015">
    <property type="protein sequence ID" value="MBB6216500.1"/>
    <property type="molecule type" value="Genomic_DNA"/>
</dbReference>
<keyword evidence="1" id="KW-0145">Chemotaxis</keyword>
<dbReference type="InterPro" id="IPR007597">
    <property type="entry name" value="CheC"/>
</dbReference>
<evidence type="ECO:0000256" key="1">
    <source>
        <dbReference type="ARBA" id="ARBA00022500"/>
    </source>
</evidence>
<keyword evidence="2" id="KW-0378">Hydrolase</keyword>
<dbReference type="GO" id="GO:0006935">
    <property type="term" value="P:chemotaxis"/>
    <property type="evidence" value="ECO:0007669"/>
    <property type="project" value="UniProtKB-KW"/>
</dbReference>
<evidence type="ECO:0000259" key="3">
    <source>
        <dbReference type="Pfam" id="PF04509"/>
    </source>
</evidence>
<dbReference type="PANTHER" id="PTHR43693">
    <property type="entry name" value="PROTEIN PHOSPHATASE CHEZ"/>
    <property type="match status" value="1"/>
</dbReference>
<gene>
    <name evidence="4" type="ORF">HNQ80_002602</name>
</gene>
<dbReference type="AlphaFoldDB" id="A0A841KWW2"/>
<dbReference type="RefSeq" id="WP_184311035.1">
    <property type="nucleotide sequence ID" value="NZ_JACHEN010000015.1"/>
</dbReference>
<feature type="domain" description="CheC-like protein" evidence="3">
    <location>
        <begin position="110"/>
        <end position="144"/>
    </location>
</feature>
<name>A0A841KWW2_9FIRM</name>
<dbReference type="CDD" id="cd17909">
    <property type="entry name" value="CheC_ClassI"/>
    <property type="match status" value="1"/>
</dbReference>
<comment type="caution">
    <text evidence="4">The sequence shown here is derived from an EMBL/GenBank/DDBJ whole genome shotgun (WGS) entry which is preliminary data.</text>
</comment>
<dbReference type="GO" id="GO:0016787">
    <property type="term" value="F:hydrolase activity"/>
    <property type="evidence" value="ECO:0007669"/>
    <property type="project" value="UniProtKB-KW"/>
</dbReference>
<dbReference type="PANTHER" id="PTHR43693:SF1">
    <property type="entry name" value="PROTEIN PHOSPHATASE CHEZ"/>
    <property type="match status" value="1"/>
</dbReference>
<dbReference type="SUPFAM" id="SSF103039">
    <property type="entry name" value="CheC-like"/>
    <property type="match status" value="1"/>
</dbReference>
<feature type="domain" description="CheC-like protein" evidence="3">
    <location>
        <begin position="13"/>
        <end position="47"/>
    </location>
</feature>
<organism evidence="4 5">
    <name type="scientific">Anaerosolibacter carboniphilus</name>
    <dbReference type="NCBI Taxonomy" id="1417629"/>
    <lineage>
        <taxon>Bacteria</taxon>
        <taxon>Bacillati</taxon>
        <taxon>Bacillota</taxon>
        <taxon>Clostridia</taxon>
        <taxon>Peptostreptococcales</taxon>
        <taxon>Thermotaleaceae</taxon>
        <taxon>Anaerosolibacter</taxon>
    </lineage>
</organism>
<accession>A0A841KWW2</accession>
<reference evidence="4 5" key="1">
    <citation type="submission" date="2020-08" db="EMBL/GenBank/DDBJ databases">
        <title>Genomic Encyclopedia of Type Strains, Phase IV (KMG-IV): sequencing the most valuable type-strain genomes for metagenomic binning, comparative biology and taxonomic classification.</title>
        <authorList>
            <person name="Goeker M."/>
        </authorList>
    </citation>
    <scope>NUCLEOTIDE SEQUENCE [LARGE SCALE GENOMIC DNA]</scope>
    <source>
        <strain evidence="4 5">DSM 103526</strain>
    </source>
</reference>
<dbReference type="Gene3D" id="3.40.1550.10">
    <property type="entry name" value="CheC-like"/>
    <property type="match status" value="1"/>
</dbReference>
<evidence type="ECO:0000313" key="4">
    <source>
        <dbReference type="EMBL" id="MBB6216500.1"/>
    </source>
</evidence>
<dbReference type="Pfam" id="PF04509">
    <property type="entry name" value="CheC"/>
    <property type="match status" value="2"/>
</dbReference>